<keyword evidence="2" id="KW-0732">Signal</keyword>
<dbReference type="Proteomes" id="UP000774617">
    <property type="component" value="Unassembled WGS sequence"/>
</dbReference>
<feature type="compositionally biased region" description="Basic residues" evidence="1">
    <location>
        <begin position="83"/>
        <end position="93"/>
    </location>
</feature>
<feature type="region of interest" description="Disordered" evidence="1">
    <location>
        <begin position="64"/>
        <end position="93"/>
    </location>
</feature>
<gene>
    <name evidence="3" type="ORF">B0J12DRAFT_338563</name>
</gene>
<evidence type="ECO:0000256" key="2">
    <source>
        <dbReference type="SAM" id="SignalP"/>
    </source>
</evidence>
<evidence type="ECO:0000256" key="1">
    <source>
        <dbReference type="SAM" id="MobiDB-lite"/>
    </source>
</evidence>
<feature type="chain" id="PRO_5046300476" description="Secreted protein" evidence="2">
    <location>
        <begin position="16"/>
        <end position="93"/>
    </location>
</feature>
<sequence length="93" mass="9818">MCVCVSPSRLRSASALFFFCCRCSCTTHLAPPSHLTAHAHSLCCHTSPPQISASTRPSACKQAVKAAKSTNATTPSQAPHLPSPHKPRPVVRG</sequence>
<feature type="compositionally biased region" description="Polar residues" evidence="1">
    <location>
        <begin position="68"/>
        <end position="77"/>
    </location>
</feature>
<reference evidence="3 4" key="1">
    <citation type="journal article" date="2021" name="Nat. Commun.">
        <title>Genetic determinants of endophytism in the Arabidopsis root mycobiome.</title>
        <authorList>
            <person name="Mesny F."/>
            <person name="Miyauchi S."/>
            <person name="Thiergart T."/>
            <person name="Pickel B."/>
            <person name="Atanasova L."/>
            <person name="Karlsson M."/>
            <person name="Huettel B."/>
            <person name="Barry K.W."/>
            <person name="Haridas S."/>
            <person name="Chen C."/>
            <person name="Bauer D."/>
            <person name="Andreopoulos W."/>
            <person name="Pangilinan J."/>
            <person name="LaButti K."/>
            <person name="Riley R."/>
            <person name="Lipzen A."/>
            <person name="Clum A."/>
            <person name="Drula E."/>
            <person name="Henrissat B."/>
            <person name="Kohler A."/>
            <person name="Grigoriev I.V."/>
            <person name="Martin F.M."/>
            <person name="Hacquard S."/>
        </authorList>
    </citation>
    <scope>NUCLEOTIDE SEQUENCE [LARGE SCALE GENOMIC DNA]</scope>
    <source>
        <strain evidence="3 4">MPI-SDFR-AT-0080</strain>
    </source>
</reference>
<feature type="signal peptide" evidence="2">
    <location>
        <begin position="1"/>
        <end position="15"/>
    </location>
</feature>
<evidence type="ECO:0008006" key="5">
    <source>
        <dbReference type="Google" id="ProtNLM"/>
    </source>
</evidence>
<proteinExistence type="predicted"/>
<protein>
    <recommendedName>
        <fullName evidence="5">Secreted protein</fullName>
    </recommendedName>
</protein>
<name>A0ABQ8GLQ3_9PEZI</name>
<accession>A0ABQ8GLQ3</accession>
<organism evidence="3 4">
    <name type="scientific">Macrophomina phaseolina</name>
    <dbReference type="NCBI Taxonomy" id="35725"/>
    <lineage>
        <taxon>Eukaryota</taxon>
        <taxon>Fungi</taxon>
        <taxon>Dikarya</taxon>
        <taxon>Ascomycota</taxon>
        <taxon>Pezizomycotina</taxon>
        <taxon>Dothideomycetes</taxon>
        <taxon>Dothideomycetes incertae sedis</taxon>
        <taxon>Botryosphaeriales</taxon>
        <taxon>Botryosphaeriaceae</taxon>
        <taxon>Macrophomina</taxon>
    </lineage>
</organism>
<dbReference type="EMBL" id="JAGTJR010000005">
    <property type="protein sequence ID" value="KAH7060612.1"/>
    <property type="molecule type" value="Genomic_DNA"/>
</dbReference>
<comment type="caution">
    <text evidence="3">The sequence shown here is derived from an EMBL/GenBank/DDBJ whole genome shotgun (WGS) entry which is preliminary data.</text>
</comment>
<evidence type="ECO:0000313" key="3">
    <source>
        <dbReference type="EMBL" id="KAH7060612.1"/>
    </source>
</evidence>
<evidence type="ECO:0000313" key="4">
    <source>
        <dbReference type="Proteomes" id="UP000774617"/>
    </source>
</evidence>
<keyword evidence="4" id="KW-1185">Reference proteome</keyword>